<dbReference type="EMBL" id="CP003923">
    <property type="protein sequence ID" value="AIC94255.1"/>
    <property type="molecule type" value="Genomic_DNA"/>
</dbReference>
<dbReference type="PANTHER" id="PTHR23429">
    <property type="entry name" value="GLUCOSE-6-PHOSPHATE 1-DEHYDROGENASE G6PD"/>
    <property type="match status" value="1"/>
</dbReference>
<dbReference type="PIRSF" id="PIRSF000110">
    <property type="entry name" value="G6PD"/>
    <property type="match status" value="1"/>
</dbReference>
<dbReference type="GO" id="GO:0005829">
    <property type="term" value="C:cytosol"/>
    <property type="evidence" value="ECO:0007669"/>
    <property type="project" value="TreeGrafter"/>
</dbReference>
<dbReference type="InterPro" id="IPR019796">
    <property type="entry name" value="G6P_DH_AS"/>
</dbReference>
<dbReference type="PRINTS" id="PR00079">
    <property type="entry name" value="G6PDHDRGNASE"/>
</dbReference>
<feature type="binding site" evidence="7">
    <location>
        <position position="181"/>
    </location>
    <ligand>
        <name>substrate</name>
    </ligand>
</feature>
<dbReference type="HOGENOM" id="CLU_013524_5_0_9"/>
<comment type="function">
    <text evidence="7">Catalyzes the oxidation of glucose 6-phosphate to 6-phosphogluconolactone.</text>
</comment>
<dbReference type="UniPathway" id="UPA00115">
    <property type="reaction ID" value="UER00408"/>
</dbReference>
<protein>
    <recommendedName>
        <fullName evidence="7">Glucose-6-phosphate 1-dehydrogenase</fullName>
        <shortName evidence="7">G6PD</shortName>
        <ecNumber evidence="7">1.1.1.49</ecNumber>
    </recommendedName>
</protein>
<keyword evidence="5 7" id="KW-0560">Oxidoreductase</keyword>
<name>A0A060LWV3_9BACI</name>
<reference evidence="10 11" key="1">
    <citation type="journal article" date="2014" name="Gene">
        <title>A comparative genomic analysis of the alkalitolerant soil bacterium Bacillus lehensis G1.</title>
        <authorList>
            <person name="Noor Y.M."/>
            <person name="Samsulrizal N.H."/>
            <person name="Jema'on N.A."/>
            <person name="Low K.O."/>
            <person name="Ramli A.N."/>
            <person name="Alias N.I."/>
            <person name="Damis S.I."/>
            <person name="Fuzi S.F."/>
            <person name="Isa M.N."/>
            <person name="Murad A.M."/>
            <person name="Raih M.F."/>
            <person name="Bakar F.D."/>
            <person name="Najimudin N."/>
            <person name="Mahadi N.M."/>
            <person name="Illias R.M."/>
        </authorList>
    </citation>
    <scope>NUCLEOTIDE SEQUENCE [LARGE SCALE GENOMIC DNA]</scope>
    <source>
        <strain evidence="10 11">G1</strain>
    </source>
</reference>
<feature type="active site" description="Proton acceptor" evidence="7">
    <location>
        <position position="243"/>
    </location>
</feature>
<evidence type="ECO:0000313" key="11">
    <source>
        <dbReference type="Proteomes" id="UP000027142"/>
    </source>
</evidence>
<dbReference type="PANTHER" id="PTHR23429:SF0">
    <property type="entry name" value="GLUCOSE-6-PHOSPHATE 1-DEHYDROGENASE"/>
    <property type="match status" value="1"/>
</dbReference>
<dbReference type="Pfam" id="PF02781">
    <property type="entry name" value="G6PD_C"/>
    <property type="match status" value="1"/>
</dbReference>
<dbReference type="NCBIfam" id="TIGR00871">
    <property type="entry name" value="zwf"/>
    <property type="match status" value="1"/>
</dbReference>
<dbReference type="InterPro" id="IPR001282">
    <property type="entry name" value="G6P_DH"/>
</dbReference>
<evidence type="ECO:0000259" key="9">
    <source>
        <dbReference type="Pfam" id="PF02781"/>
    </source>
</evidence>
<comment type="pathway">
    <text evidence="1 7">Carbohydrate degradation; pentose phosphate pathway; D-ribulose 5-phosphate from D-glucose 6-phosphate (oxidative stage): step 1/3.</text>
</comment>
<feature type="binding site" evidence="7">
    <location>
        <position position="151"/>
    </location>
    <ligand>
        <name>NADP(+)</name>
        <dbReference type="ChEBI" id="CHEBI:58349"/>
    </ligand>
</feature>
<feature type="binding site" evidence="7">
    <location>
        <begin position="15"/>
        <end position="22"/>
    </location>
    <ligand>
        <name>NADP(+)</name>
        <dbReference type="ChEBI" id="CHEBI:58349"/>
    </ligand>
</feature>
<organism evidence="10 11">
    <name type="scientific">Shouchella lehensis G1</name>
    <dbReference type="NCBI Taxonomy" id="1246626"/>
    <lineage>
        <taxon>Bacteria</taxon>
        <taxon>Bacillati</taxon>
        <taxon>Bacillota</taxon>
        <taxon>Bacilli</taxon>
        <taxon>Bacillales</taxon>
        <taxon>Bacillaceae</taxon>
        <taxon>Shouchella</taxon>
    </lineage>
</organism>
<dbReference type="RefSeq" id="WP_038479389.1">
    <property type="nucleotide sequence ID" value="NZ_CP003923.1"/>
</dbReference>
<dbReference type="Gene3D" id="3.40.50.720">
    <property type="entry name" value="NAD(P)-binding Rossmann-like Domain"/>
    <property type="match status" value="1"/>
</dbReference>
<feature type="binding site" evidence="7">
    <location>
        <position position="348"/>
    </location>
    <ligand>
        <name>substrate</name>
    </ligand>
</feature>
<dbReference type="Pfam" id="PF00479">
    <property type="entry name" value="G6PD_N"/>
    <property type="match status" value="1"/>
</dbReference>
<feature type="binding site" evidence="7">
    <location>
        <position position="219"/>
    </location>
    <ligand>
        <name>substrate</name>
    </ligand>
</feature>
<dbReference type="GO" id="GO:0006006">
    <property type="term" value="P:glucose metabolic process"/>
    <property type="evidence" value="ECO:0007669"/>
    <property type="project" value="UniProtKB-KW"/>
</dbReference>
<feature type="binding site" evidence="7">
    <location>
        <position position="238"/>
    </location>
    <ligand>
        <name>substrate</name>
    </ligand>
</feature>
<gene>
    <name evidence="7" type="primary">zwf</name>
    <name evidence="10" type="ORF">BleG1_1677</name>
</gene>
<keyword evidence="6 7" id="KW-0119">Carbohydrate metabolism</keyword>
<dbReference type="Gene3D" id="3.30.360.10">
    <property type="entry name" value="Dihydrodipicolinate Reductase, domain 2"/>
    <property type="match status" value="1"/>
</dbReference>
<evidence type="ECO:0000256" key="1">
    <source>
        <dbReference type="ARBA" id="ARBA00004937"/>
    </source>
</evidence>
<feature type="domain" description="Glucose-6-phosphate dehydrogenase C-terminal" evidence="9">
    <location>
        <begin position="193"/>
        <end position="488"/>
    </location>
</feature>
<comment type="similarity">
    <text evidence="2 7">Belongs to the glucose-6-phosphate dehydrogenase family.</text>
</comment>
<dbReference type="InterPro" id="IPR022675">
    <property type="entry name" value="G6P_DH_C"/>
</dbReference>
<dbReference type="Proteomes" id="UP000027142">
    <property type="component" value="Chromosome"/>
</dbReference>
<dbReference type="SUPFAM" id="SSF51735">
    <property type="entry name" value="NAD(P)-binding Rossmann-fold domains"/>
    <property type="match status" value="1"/>
</dbReference>
<evidence type="ECO:0000313" key="10">
    <source>
        <dbReference type="EMBL" id="AIC94255.1"/>
    </source>
</evidence>
<feature type="binding site" evidence="7">
    <location>
        <position position="343"/>
    </location>
    <ligand>
        <name>substrate</name>
    </ligand>
</feature>
<keyword evidence="11" id="KW-1185">Reference proteome</keyword>
<dbReference type="PATRIC" id="fig|1246626.3.peg.1669"/>
<evidence type="ECO:0000256" key="3">
    <source>
        <dbReference type="ARBA" id="ARBA00022526"/>
    </source>
</evidence>
<keyword evidence="4 7" id="KW-0521">NADP</keyword>
<evidence type="ECO:0000256" key="5">
    <source>
        <dbReference type="ARBA" id="ARBA00023002"/>
    </source>
</evidence>
<evidence type="ECO:0000259" key="8">
    <source>
        <dbReference type="Pfam" id="PF00479"/>
    </source>
</evidence>
<evidence type="ECO:0000256" key="4">
    <source>
        <dbReference type="ARBA" id="ARBA00022857"/>
    </source>
</evidence>
<feature type="binding site" evidence="7">
    <location>
        <position position="49"/>
    </location>
    <ligand>
        <name>NADP(+)</name>
        <dbReference type="ChEBI" id="CHEBI:58349"/>
    </ligand>
</feature>
<dbReference type="GO" id="GO:0050661">
    <property type="term" value="F:NADP binding"/>
    <property type="evidence" value="ECO:0007669"/>
    <property type="project" value="UniProtKB-UniRule"/>
</dbReference>
<sequence>MEDNRQSEAVFVIFGSTGDLAKRKLFPSLYNLYVKGLLSNKFAVIGLGRREWNDETLRGVVQEALEESNQQLDKVDSFLTHFSYLSFDVTNKDSYKGLKQEIENKEKDFQLPGNRIFYMAMAPEFFGQIAQSIHNYGLKETNGWTRLVIEKPFGTDLQTAKVLNNEIREAFAEDEIYRIDHYLGKEMVQNIQVIRFANAMFAPLWNNRHIANVQITSSEKLGVEGRGGYYEKSGALRDMVQNHMLQMVSLLAMDVPLQLTTDEIRSEKIKVLRALRLITNDNIDDTVVRAQYDEGTINGQQVPSYVEEDNVDPQSHTETYVAAKLMIDNHVWAGVPFYIRTGKRMAVKSTKIVVEFKEMPLNLYAKEHKATGPNLLIIHIQPDEGITIVLNGKKIGSADTTPVHLEYRHDSEDRINTPEAYERLLYDCMMGDATNFAHWDEVSLSWSLVDAISNAWKESARKPVNYRAGTMGPKEADQLLAGENHAWWPVEEM</sequence>
<feature type="domain" description="Glucose-6-phosphate dehydrogenase NAD-binding" evidence="8">
    <location>
        <begin position="12"/>
        <end position="190"/>
    </location>
</feature>
<feature type="binding site" evidence="7">
    <location>
        <position position="185"/>
    </location>
    <ligand>
        <name>substrate</name>
    </ligand>
</feature>
<dbReference type="GO" id="GO:0009051">
    <property type="term" value="P:pentose-phosphate shunt, oxidative branch"/>
    <property type="evidence" value="ECO:0007669"/>
    <property type="project" value="TreeGrafter"/>
</dbReference>
<dbReference type="STRING" id="1246626.BleG1_1677"/>
<dbReference type="InterPro" id="IPR036291">
    <property type="entry name" value="NAD(P)-bd_dom_sf"/>
</dbReference>
<dbReference type="InterPro" id="IPR022674">
    <property type="entry name" value="G6P_DH_NAD-bd"/>
</dbReference>
<dbReference type="OrthoDB" id="9802739at2"/>
<feature type="binding site" evidence="7">
    <location>
        <begin position="88"/>
        <end position="89"/>
    </location>
    <ligand>
        <name>NADP(+)</name>
        <dbReference type="ChEBI" id="CHEBI:58349"/>
    </ligand>
</feature>
<dbReference type="AlphaFoldDB" id="A0A060LWV3"/>
<accession>A0A060LWV3</accession>
<evidence type="ECO:0000256" key="2">
    <source>
        <dbReference type="ARBA" id="ARBA00009975"/>
    </source>
</evidence>
<comment type="catalytic activity">
    <reaction evidence="7">
        <text>D-glucose 6-phosphate + NADP(+) = 6-phospho-D-glucono-1,5-lactone + NADPH + H(+)</text>
        <dbReference type="Rhea" id="RHEA:15841"/>
        <dbReference type="ChEBI" id="CHEBI:15378"/>
        <dbReference type="ChEBI" id="CHEBI:57783"/>
        <dbReference type="ChEBI" id="CHEBI:57955"/>
        <dbReference type="ChEBI" id="CHEBI:58349"/>
        <dbReference type="ChEBI" id="CHEBI:61548"/>
        <dbReference type="EC" id="1.1.1.49"/>
    </reaction>
</comment>
<dbReference type="SUPFAM" id="SSF55347">
    <property type="entry name" value="Glyceraldehyde-3-phosphate dehydrogenase-like, C-terminal domain"/>
    <property type="match status" value="1"/>
</dbReference>
<dbReference type="eggNOG" id="COG0364">
    <property type="taxonomic scope" value="Bacteria"/>
</dbReference>
<evidence type="ECO:0000256" key="6">
    <source>
        <dbReference type="ARBA" id="ARBA00023277"/>
    </source>
</evidence>
<dbReference type="GO" id="GO:0004345">
    <property type="term" value="F:glucose-6-phosphate dehydrogenase activity"/>
    <property type="evidence" value="ECO:0007669"/>
    <property type="project" value="UniProtKB-UniRule"/>
</dbReference>
<keyword evidence="3 7" id="KW-0313">Glucose metabolism</keyword>
<evidence type="ECO:0000256" key="7">
    <source>
        <dbReference type="HAMAP-Rule" id="MF_00966"/>
    </source>
</evidence>
<dbReference type="KEGG" id="ble:BleG1_1677"/>
<dbReference type="EC" id="1.1.1.49" evidence="7"/>
<proteinExistence type="inferred from homology"/>
<dbReference type="PROSITE" id="PS00069">
    <property type="entry name" value="G6P_DEHYDROGENASE"/>
    <property type="match status" value="1"/>
</dbReference>
<dbReference type="HAMAP" id="MF_00966">
    <property type="entry name" value="G6PD"/>
    <property type="match status" value="1"/>
</dbReference>